<dbReference type="InterPro" id="IPR033116">
    <property type="entry name" value="TRYPSIN_SER"/>
</dbReference>
<reference evidence="3" key="1">
    <citation type="submission" date="2024-05" db="EMBL/GenBank/DDBJ databases">
        <title>Herbiconiux sp. A18JL235.</title>
        <authorList>
            <person name="Zhang G."/>
        </authorList>
    </citation>
    <scope>NUCLEOTIDE SEQUENCE</scope>
    <source>
        <strain evidence="3">A18JL235</strain>
    </source>
</reference>
<dbReference type="SUPFAM" id="SSF50494">
    <property type="entry name" value="Trypsin-like serine proteases"/>
    <property type="match status" value="1"/>
</dbReference>
<dbReference type="InterPro" id="IPR013783">
    <property type="entry name" value="Ig-like_fold"/>
</dbReference>
<feature type="signal peptide" evidence="2">
    <location>
        <begin position="1"/>
        <end position="30"/>
    </location>
</feature>
<dbReference type="Gene3D" id="2.60.40.10">
    <property type="entry name" value="Immunoglobulins"/>
    <property type="match status" value="3"/>
</dbReference>
<dbReference type="EMBL" id="CP162511">
    <property type="protein sequence ID" value="XDI05607.1"/>
    <property type="molecule type" value="Genomic_DNA"/>
</dbReference>
<gene>
    <name evidence="3" type="ORF">ABFY20_00530</name>
</gene>
<feature type="chain" id="PRO_5044277569" description="LPXTG cell wall anchor domain-containing protein" evidence="2">
    <location>
        <begin position="31"/>
        <end position="678"/>
    </location>
</feature>
<dbReference type="InterPro" id="IPR043504">
    <property type="entry name" value="Peptidase_S1_PA_chymotrypsin"/>
</dbReference>
<name>A0AB39BHI9_9MICO</name>
<keyword evidence="1" id="KW-1133">Transmembrane helix</keyword>
<dbReference type="InterPro" id="IPR018114">
    <property type="entry name" value="TRYPSIN_HIS"/>
</dbReference>
<sequence>MTWKKRLAYLAVGTLATAGLTGAFGATAFAAGEDKVLPTAGPEFTALAQTVLADANVQGFAKNNTGDVVIVQVEGEDLSASTKAAIEGATNVKYIELAAPIEAYSTDDVVGGAGYFSGATPDATSGGLCSVGYAGWSPEGEPAVISAGHCTGDNELKYSWLTLPTGDTAGGGAADNSTVQFTQPLGVLAFSQYGGTGNSNGADGDTTSVDIAAIDVTNTDLTTLPEVTDWTTADTEDLSLSTVPVRSVGEAVAGAPITKSGRTTGQTSGEVVITDGWVQVSGRYVYGFGSLMTSAEGDSGGSMIQGDTAVGVLSGGGKTNDGQDFVWGANLEAGLALTGGYTVALFIDTPTLTAPGDGGDVYSGGSIQGKAPAGTTLVVTQGSGDPFTVPVNGSGDWAFNAPGAEGTYDYTIRAEKGFDSSDATDFTVNVVPTPIAAPTFTSPADGSRVETEVTTLSGKGEPGASLELTGDVEATTTVGEDGAWSVDVELGYGKYSVTAVQSRQSSDAARASADPNVSDPTTVKFDVVPVAPKITDPKSGSSFIEGEGPTAISGTGIDGATVEVWLNGASAGKATVKDGKWSVKLGGQIAAGAITIEATQSIDGAVSNKAGSSITIVAANNGGGGNGGNGGSGNGSGELASTGADATLPLAGGSIALILAAGALLLVVRRREAARQNS</sequence>
<dbReference type="GO" id="GO:0005975">
    <property type="term" value="P:carbohydrate metabolic process"/>
    <property type="evidence" value="ECO:0007669"/>
    <property type="project" value="UniProtKB-ARBA"/>
</dbReference>
<protein>
    <recommendedName>
        <fullName evidence="4">LPXTG cell wall anchor domain-containing protein</fullName>
    </recommendedName>
</protein>
<dbReference type="AlphaFoldDB" id="A0AB39BHI9"/>
<dbReference type="PROSITE" id="PS00135">
    <property type="entry name" value="TRYPSIN_SER"/>
    <property type="match status" value="1"/>
</dbReference>
<dbReference type="RefSeq" id="WP_368497990.1">
    <property type="nucleotide sequence ID" value="NZ_CP162511.1"/>
</dbReference>
<proteinExistence type="predicted"/>
<accession>A0AB39BHI9</accession>
<dbReference type="GO" id="GO:0006508">
    <property type="term" value="P:proteolysis"/>
    <property type="evidence" value="ECO:0007669"/>
    <property type="project" value="InterPro"/>
</dbReference>
<evidence type="ECO:0000256" key="1">
    <source>
        <dbReference type="SAM" id="Phobius"/>
    </source>
</evidence>
<evidence type="ECO:0000256" key="2">
    <source>
        <dbReference type="SAM" id="SignalP"/>
    </source>
</evidence>
<dbReference type="CDD" id="cd21112">
    <property type="entry name" value="alphaLP-like"/>
    <property type="match status" value="1"/>
</dbReference>
<evidence type="ECO:0008006" key="4">
    <source>
        <dbReference type="Google" id="ProtNLM"/>
    </source>
</evidence>
<dbReference type="PROSITE" id="PS00134">
    <property type="entry name" value="TRYPSIN_HIS"/>
    <property type="match status" value="1"/>
</dbReference>
<organism evidence="3">
    <name type="scientific">Herbiconiux sp. A18JL235</name>
    <dbReference type="NCBI Taxonomy" id="3152363"/>
    <lineage>
        <taxon>Bacteria</taxon>
        <taxon>Bacillati</taxon>
        <taxon>Actinomycetota</taxon>
        <taxon>Actinomycetes</taxon>
        <taxon>Micrococcales</taxon>
        <taxon>Microbacteriaceae</taxon>
        <taxon>Herbiconiux</taxon>
    </lineage>
</organism>
<keyword evidence="2" id="KW-0732">Signal</keyword>
<dbReference type="GO" id="GO:0004252">
    <property type="term" value="F:serine-type endopeptidase activity"/>
    <property type="evidence" value="ECO:0007669"/>
    <property type="project" value="InterPro"/>
</dbReference>
<keyword evidence="1" id="KW-0812">Transmembrane</keyword>
<dbReference type="InterPro" id="IPR009003">
    <property type="entry name" value="Peptidase_S1_PA"/>
</dbReference>
<feature type="transmembrane region" description="Helical" evidence="1">
    <location>
        <begin position="648"/>
        <end position="668"/>
    </location>
</feature>
<dbReference type="Gene3D" id="2.40.10.10">
    <property type="entry name" value="Trypsin-like serine proteases"/>
    <property type="match status" value="2"/>
</dbReference>
<evidence type="ECO:0000313" key="3">
    <source>
        <dbReference type="EMBL" id="XDI05607.1"/>
    </source>
</evidence>
<keyword evidence="1" id="KW-0472">Membrane</keyword>